<sequence length="130" mass="14432">MVGIKVIKIDDHTKINETKSKKSIVIYGYSKTIHGSPKNYAVTNLVKRSESTNCGKGCTVSRRWNQIVSKTATTSGDSIHNNVLIYKIDENTELLMAVNSGDKYSINLKTKKETGGKENIVSESNAYKFN</sequence>
<dbReference type="AlphaFoldDB" id="A0A381WID8"/>
<evidence type="ECO:0000313" key="1">
    <source>
        <dbReference type="EMBL" id="SVA51693.1"/>
    </source>
</evidence>
<protein>
    <submittedName>
        <fullName evidence="1">Uncharacterized protein</fullName>
    </submittedName>
</protein>
<accession>A0A381WID8</accession>
<reference evidence="1" key="1">
    <citation type="submission" date="2018-05" db="EMBL/GenBank/DDBJ databases">
        <authorList>
            <person name="Lanie J.A."/>
            <person name="Ng W.-L."/>
            <person name="Kazmierczak K.M."/>
            <person name="Andrzejewski T.M."/>
            <person name="Davidsen T.M."/>
            <person name="Wayne K.J."/>
            <person name="Tettelin H."/>
            <person name="Glass J.I."/>
            <person name="Rusch D."/>
            <person name="Podicherti R."/>
            <person name="Tsui H.-C.T."/>
            <person name="Winkler M.E."/>
        </authorList>
    </citation>
    <scope>NUCLEOTIDE SEQUENCE</scope>
</reference>
<dbReference type="EMBL" id="UINC01011759">
    <property type="protein sequence ID" value="SVA51693.1"/>
    <property type="molecule type" value="Genomic_DNA"/>
</dbReference>
<name>A0A381WID8_9ZZZZ</name>
<proteinExistence type="predicted"/>
<gene>
    <name evidence="1" type="ORF">METZ01_LOCUS104547</name>
</gene>
<organism evidence="1">
    <name type="scientific">marine metagenome</name>
    <dbReference type="NCBI Taxonomy" id="408172"/>
    <lineage>
        <taxon>unclassified sequences</taxon>
        <taxon>metagenomes</taxon>
        <taxon>ecological metagenomes</taxon>
    </lineage>
</organism>